<comment type="caution">
    <text evidence="3">The sequence shown here is derived from an EMBL/GenBank/DDBJ whole genome shotgun (WGS) entry which is preliminary data.</text>
</comment>
<dbReference type="SUPFAM" id="SSF52540">
    <property type="entry name" value="P-loop containing nucleoside triphosphate hydrolases"/>
    <property type="match status" value="1"/>
</dbReference>
<dbReference type="AlphaFoldDB" id="A0AAW0CE94"/>
<keyword evidence="4" id="KW-1185">Reference proteome</keyword>
<gene>
    <name evidence="3" type="ORF">VNI00_011283</name>
</gene>
<accession>A0AAW0CE94</accession>
<dbReference type="EMBL" id="JAYKXP010000048">
    <property type="protein sequence ID" value="KAK7037292.1"/>
    <property type="molecule type" value="Genomic_DNA"/>
</dbReference>
<dbReference type="InterPro" id="IPR027417">
    <property type="entry name" value="P-loop_NTPase"/>
</dbReference>
<dbReference type="PROSITE" id="PS50837">
    <property type="entry name" value="NACHT"/>
    <property type="match status" value="1"/>
</dbReference>
<evidence type="ECO:0000256" key="1">
    <source>
        <dbReference type="ARBA" id="ARBA00022737"/>
    </source>
</evidence>
<name>A0AAW0CE94_9AGAR</name>
<proteinExistence type="predicted"/>
<evidence type="ECO:0000259" key="2">
    <source>
        <dbReference type="PROSITE" id="PS50837"/>
    </source>
</evidence>
<evidence type="ECO:0000313" key="3">
    <source>
        <dbReference type="EMBL" id="KAK7037292.1"/>
    </source>
</evidence>
<dbReference type="Gene3D" id="3.40.50.300">
    <property type="entry name" value="P-loop containing nucleotide triphosphate hydrolases"/>
    <property type="match status" value="1"/>
</dbReference>
<dbReference type="Proteomes" id="UP001383192">
    <property type="component" value="Unassembled WGS sequence"/>
</dbReference>
<dbReference type="PANTHER" id="PTHR10039">
    <property type="entry name" value="AMELOGENIN"/>
    <property type="match status" value="1"/>
</dbReference>
<dbReference type="PANTHER" id="PTHR10039:SF14">
    <property type="entry name" value="NACHT DOMAIN-CONTAINING PROTEIN"/>
    <property type="match status" value="1"/>
</dbReference>
<reference evidence="3 4" key="1">
    <citation type="submission" date="2024-01" db="EMBL/GenBank/DDBJ databases">
        <title>A draft genome for a cacao thread blight-causing isolate of Paramarasmius palmivorus.</title>
        <authorList>
            <person name="Baruah I.K."/>
            <person name="Bukari Y."/>
            <person name="Amoako-Attah I."/>
            <person name="Meinhardt L.W."/>
            <person name="Bailey B.A."/>
            <person name="Cohen S.P."/>
        </authorList>
    </citation>
    <scope>NUCLEOTIDE SEQUENCE [LARGE SCALE GENOMIC DNA]</scope>
    <source>
        <strain evidence="3 4">GH-12</strain>
    </source>
</reference>
<dbReference type="Pfam" id="PF24883">
    <property type="entry name" value="NPHP3_N"/>
    <property type="match status" value="1"/>
</dbReference>
<dbReference type="InterPro" id="IPR056884">
    <property type="entry name" value="NPHP3-like_N"/>
</dbReference>
<organism evidence="3 4">
    <name type="scientific">Paramarasmius palmivorus</name>
    <dbReference type="NCBI Taxonomy" id="297713"/>
    <lineage>
        <taxon>Eukaryota</taxon>
        <taxon>Fungi</taxon>
        <taxon>Dikarya</taxon>
        <taxon>Basidiomycota</taxon>
        <taxon>Agaricomycotina</taxon>
        <taxon>Agaricomycetes</taxon>
        <taxon>Agaricomycetidae</taxon>
        <taxon>Agaricales</taxon>
        <taxon>Marasmiineae</taxon>
        <taxon>Marasmiaceae</taxon>
        <taxon>Paramarasmius</taxon>
    </lineage>
</organism>
<keyword evidence="1" id="KW-0677">Repeat</keyword>
<feature type="domain" description="NACHT" evidence="2">
    <location>
        <begin position="3"/>
        <end position="149"/>
    </location>
</feature>
<dbReference type="InterPro" id="IPR007111">
    <property type="entry name" value="NACHT_NTPase"/>
</dbReference>
<evidence type="ECO:0000313" key="4">
    <source>
        <dbReference type="Proteomes" id="UP001383192"/>
    </source>
</evidence>
<sequence>MSGIYWLYGPVGAGKSAIAQSLAEVGQEEGYLASSFFFSRQDPKRNTAHPLFLTIAYGLANSIPELRDLIEHAIRENPDLLQASLEEQFQRLIVEPCKSLSHLHDQPWLIIIDGLDECIGSQEQQRILLIIATALFERIRLCFLLCSRPEPSIRFALNADTFKPYLHRVALDDSLKPGRDIQIFLTDEFKRIRNGPLKDHIQFPDPWPESDVIRELAQKACGQFIYAKTVLKFVDNQFQNPCSQLQVILGRASHPDRDTVSPFGDLDVLYHQILTSNPQRAKVKDVVRAVITTGAHEPSLATPRHIEALLVLQDGEVISTLCGMHSALDIGGPEERILTLHTSFIDFAHDQKRSDYFFVGDEHDQHHALACHFLRHIRRCSQGEGDEQALSPPQHGVFNAAWRGWGYHSSASHLDTELLEAIRSVEFTVRLKLYLSRCLSSRLDMQFDTYAMLKLQHFFWAIQELSQHNEAKSHPDLYRTIRRFSRYGTRFRVKLTKSESENAGTILSFSSFLSTAAKAICFHVIPFSNFTGSWLHTLLQVRVELQNILVDSRPKDLHVISVGDDCVCMQRREVSDYASLRCSEAPCGDVYHVQLSVAMRDPAVEAIYREDWKPHPVTNRLRMSSDDDINSVTDVKFNLCAILDLCGPCPQLLKVIPRLFSRIECSEDRDGIVKWLKSFPDKYSYETSSLIAQIEGNSDGCSGSLDSDSDSDSDSWGYLNDSSDSDYCILGS</sequence>
<protein>
    <recommendedName>
        <fullName evidence="2">NACHT domain-containing protein</fullName>
    </recommendedName>
</protein>